<dbReference type="Proteomes" id="UP000007383">
    <property type="component" value="Chromosome"/>
</dbReference>
<dbReference type="SUPFAM" id="SSF52218">
    <property type="entry name" value="Flavoproteins"/>
    <property type="match status" value="1"/>
</dbReference>
<proteinExistence type="predicted"/>
<dbReference type="GO" id="GO:0010181">
    <property type="term" value="F:FMN binding"/>
    <property type="evidence" value="ECO:0007669"/>
    <property type="project" value="InterPro"/>
</dbReference>
<dbReference type="PATRIC" id="fig|889378.3.peg.1023"/>
<dbReference type="GO" id="GO:0006783">
    <property type="term" value="P:heme biosynthetic process"/>
    <property type="evidence" value="ECO:0007669"/>
    <property type="project" value="TreeGrafter"/>
</dbReference>
<dbReference type="HOGENOM" id="CLU_094839_1_0_12"/>
<dbReference type="AlphaFoldDB" id="H9UHW6"/>
<dbReference type="PANTHER" id="PTHR38030">
    <property type="entry name" value="PROTOPORPHYRINOGEN IX DEHYDROGENASE [MENAQUINONE]"/>
    <property type="match status" value="1"/>
</dbReference>
<dbReference type="PANTHER" id="PTHR38030:SF2">
    <property type="entry name" value="PROTOPORPHYRINOGEN IX DEHYDROGENASE [QUINONE]"/>
    <property type="match status" value="1"/>
</dbReference>
<evidence type="ECO:0000313" key="2">
    <source>
        <dbReference type="EMBL" id="AFG37109.1"/>
    </source>
</evidence>
<evidence type="ECO:0000313" key="3">
    <source>
        <dbReference type="Proteomes" id="UP000007383"/>
    </source>
</evidence>
<keyword evidence="3" id="KW-1185">Reference proteome</keyword>
<sequence>MKYLITWYTKTGTTKEIADQLAQALRDRGTEVDILPLEQAADLTPYSHVIVGAPINGMQWVPQAKQYLQANAAALDGVVLSLFAVSYVMHSGWKLWRKIVAKGIAELARTSGARQTAIFRGRIDKPLPTPARMLFGIPAATPLDLQDPTEVQAWAQEL</sequence>
<dbReference type="KEGG" id="sfc:Spiaf_1022"/>
<dbReference type="InterPro" id="IPR052200">
    <property type="entry name" value="Protoporphyrinogen_IX_DH"/>
</dbReference>
<evidence type="ECO:0000259" key="1">
    <source>
        <dbReference type="PROSITE" id="PS50902"/>
    </source>
</evidence>
<dbReference type="STRING" id="889378.Spiaf_1022"/>
<dbReference type="RefSeq" id="WP_014455101.1">
    <property type="nucleotide sequence ID" value="NC_017098.1"/>
</dbReference>
<dbReference type="EMBL" id="CP003282">
    <property type="protein sequence ID" value="AFG37109.1"/>
    <property type="molecule type" value="Genomic_DNA"/>
</dbReference>
<organism evidence="2 3">
    <name type="scientific">Spirochaeta africana (strain ATCC 700263 / DSM 8902 / Z-7692)</name>
    <dbReference type="NCBI Taxonomy" id="889378"/>
    <lineage>
        <taxon>Bacteria</taxon>
        <taxon>Pseudomonadati</taxon>
        <taxon>Spirochaetota</taxon>
        <taxon>Spirochaetia</taxon>
        <taxon>Spirochaetales</taxon>
        <taxon>Spirochaetaceae</taxon>
        <taxon>Spirochaeta</taxon>
    </lineage>
</organism>
<name>H9UHW6_SPIAZ</name>
<dbReference type="InterPro" id="IPR029039">
    <property type="entry name" value="Flavoprotein-like_sf"/>
</dbReference>
<accession>H9UHW6</accession>
<dbReference type="PROSITE" id="PS50902">
    <property type="entry name" value="FLAVODOXIN_LIKE"/>
    <property type="match status" value="1"/>
</dbReference>
<dbReference type="InterPro" id="IPR026816">
    <property type="entry name" value="Flavodoxin_dom"/>
</dbReference>
<dbReference type="GO" id="GO:0070819">
    <property type="term" value="F:menaquinone-dependent protoporphyrinogen oxidase activity"/>
    <property type="evidence" value="ECO:0007669"/>
    <property type="project" value="TreeGrafter"/>
</dbReference>
<reference evidence="3" key="1">
    <citation type="journal article" date="2013" name="Stand. Genomic Sci.">
        <title>Complete genome sequence of the halophilic bacterium Spirochaeta africana type strain (Z-7692(T)) from the alkaline Lake Magadi in the East African Rift.</title>
        <authorList>
            <person name="Liolos K."/>
            <person name="Abt B."/>
            <person name="Scheuner C."/>
            <person name="Teshima H."/>
            <person name="Held B."/>
            <person name="Lapidus A."/>
            <person name="Nolan M."/>
            <person name="Lucas S."/>
            <person name="Deshpande S."/>
            <person name="Cheng J.F."/>
            <person name="Tapia R."/>
            <person name="Goodwin L.A."/>
            <person name="Pitluck S."/>
            <person name="Pagani I."/>
            <person name="Ivanova N."/>
            <person name="Mavromatis K."/>
            <person name="Mikhailova N."/>
            <person name="Huntemann M."/>
            <person name="Pati A."/>
            <person name="Chen A."/>
            <person name="Palaniappan K."/>
            <person name="Land M."/>
            <person name="Rohde M."/>
            <person name="Tindall B.J."/>
            <person name="Detter J.C."/>
            <person name="Goker M."/>
            <person name="Bristow J."/>
            <person name="Eisen J.A."/>
            <person name="Markowitz V."/>
            <person name="Hugenholtz P."/>
            <person name="Woyke T."/>
            <person name="Klenk H.P."/>
            <person name="Kyrpides N.C."/>
        </authorList>
    </citation>
    <scope>NUCLEOTIDE SEQUENCE</scope>
    <source>
        <strain evidence="3">ATCC 700263 / DSM 8902 / Z-7692</strain>
    </source>
</reference>
<protein>
    <submittedName>
        <fullName evidence="2">Flavodoxin</fullName>
    </submittedName>
</protein>
<feature type="domain" description="Flavodoxin-like" evidence="1">
    <location>
        <begin position="3"/>
        <end position="158"/>
    </location>
</feature>
<dbReference type="Gene3D" id="3.40.50.360">
    <property type="match status" value="1"/>
</dbReference>
<dbReference type="InterPro" id="IPR008254">
    <property type="entry name" value="Flavodoxin/NO_synth"/>
</dbReference>
<dbReference type="eggNOG" id="COG4635">
    <property type="taxonomic scope" value="Bacteria"/>
</dbReference>
<gene>
    <name evidence="2" type="ordered locus">Spiaf_1022</name>
</gene>
<dbReference type="Pfam" id="PF12724">
    <property type="entry name" value="Flavodoxin_5"/>
    <property type="match status" value="1"/>
</dbReference>
<dbReference type="OrthoDB" id="26239at2"/>